<dbReference type="InterPro" id="IPR021109">
    <property type="entry name" value="Peptidase_aspartic_dom_sf"/>
</dbReference>
<feature type="compositionally biased region" description="Polar residues" evidence="1">
    <location>
        <begin position="306"/>
        <end position="321"/>
    </location>
</feature>
<feature type="region of interest" description="Disordered" evidence="1">
    <location>
        <begin position="304"/>
        <end position="338"/>
    </location>
</feature>
<gene>
    <name evidence="2" type="ORF">PPYR_00678</name>
</gene>
<name>A0A5N4B2F6_PHOPY</name>
<evidence type="ECO:0000256" key="1">
    <source>
        <dbReference type="SAM" id="MobiDB-lite"/>
    </source>
</evidence>
<dbReference type="AlphaFoldDB" id="A0A5N4B2F6"/>
<feature type="compositionally biased region" description="Basic residues" evidence="1">
    <location>
        <begin position="328"/>
        <end position="338"/>
    </location>
</feature>
<dbReference type="SUPFAM" id="SSF50630">
    <property type="entry name" value="Acid proteases"/>
    <property type="match status" value="1"/>
</dbReference>
<sequence>MLNVSSTTDQERPMLPIRIHQFHGSACLDTGSKTSIAGAQLYKLLISCGEPFIDKDVTIKLADGNERRVIAKQFNIVIHLQSKEIQTSMLAIPEFVNSRTLLGADFIKAAGMILDFAQNNWFFSNNPETRYGFLTEEIANSVPIDAIQGSDLSLRAHEGETLHNNEHDRINPLLNEFADTLSRPPRHSDSICTAAVDLPVTDGSKIRSLQLEDADLRKIIEALESTDDPEQDHAKSYADTKRIPGPNYKVGDKVLVATHALSNAKQGYTAKFAPRRDGPYVIMKKVSPSAFQISSLQSPDVPLGTYHTSSLTPFTNNSVNSDPAPVRPIRKKGRPKRM</sequence>
<evidence type="ECO:0008006" key="4">
    <source>
        <dbReference type="Google" id="ProtNLM"/>
    </source>
</evidence>
<feature type="region of interest" description="Disordered" evidence="1">
    <location>
        <begin position="225"/>
        <end position="244"/>
    </location>
</feature>
<reference evidence="2 3" key="1">
    <citation type="journal article" date="2018" name="Elife">
        <title>Firefly genomes illuminate parallel origins of bioluminescence in beetles.</title>
        <authorList>
            <person name="Fallon T.R."/>
            <person name="Lower S.E."/>
            <person name="Chang C.H."/>
            <person name="Bessho-Uehara M."/>
            <person name="Martin G.J."/>
            <person name="Bewick A.J."/>
            <person name="Behringer M."/>
            <person name="Debat H.J."/>
            <person name="Wong I."/>
            <person name="Day J.C."/>
            <person name="Suvorov A."/>
            <person name="Silva C.J."/>
            <person name="Stanger-Hall K.F."/>
            <person name="Hall D.W."/>
            <person name="Schmitz R.J."/>
            <person name="Nelson D.R."/>
            <person name="Lewis S.M."/>
            <person name="Shigenobu S."/>
            <person name="Bybee S.M."/>
            <person name="Larracuente A.M."/>
            <person name="Oba Y."/>
            <person name="Weng J.K."/>
        </authorList>
    </citation>
    <scope>NUCLEOTIDE SEQUENCE [LARGE SCALE GENOMIC DNA]</scope>
    <source>
        <strain evidence="2">1611_PpyrPB1</strain>
        <tissue evidence="2">Whole body</tissue>
    </source>
</reference>
<feature type="compositionally biased region" description="Basic and acidic residues" evidence="1">
    <location>
        <begin position="231"/>
        <end position="242"/>
    </location>
</feature>
<dbReference type="EMBL" id="VVIM01000001">
    <property type="protein sequence ID" value="KAB0803708.1"/>
    <property type="molecule type" value="Genomic_DNA"/>
</dbReference>
<evidence type="ECO:0000313" key="2">
    <source>
        <dbReference type="EMBL" id="KAB0803708.1"/>
    </source>
</evidence>
<comment type="caution">
    <text evidence="2">The sequence shown here is derived from an EMBL/GenBank/DDBJ whole genome shotgun (WGS) entry which is preliminary data.</text>
</comment>
<dbReference type="InParanoid" id="A0A5N4B2F6"/>
<keyword evidence="3" id="KW-1185">Reference proteome</keyword>
<accession>A0A5N4B2F6</accession>
<protein>
    <recommendedName>
        <fullName evidence="4">Retropepsins domain-containing protein</fullName>
    </recommendedName>
</protein>
<organism evidence="2 3">
    <name type="scientific">Photinus pyralis</name>
    <name type="common">Common eastern firefly</name>
    <name type="synonym">Lampyris pyralis</name>
    <dbReference type="NCBI Taxonomy" id="7054"/>
    <lineage>
        <taxon>Eukaryota</taxon>
        <taxon>Metazoa</taxon>
        <taxon>Ecdysozoa</taxon>
        <taxon>Arthropoda</taxon>
        <taxon>Hexapoda</taxon>
        <taxon>Insecta</taxon>
        <taxon>Pterygota</taxon>
        <taxon>Neoptera</taxon>
        <taxon>Endopterygota</taxon>
        <taxon>Coleoptera</taxon>
        <taxon>Polyphaga</taxon>
        <taxon>Elateriformia</taxon>
        <taxon>Elateroidea</taxon>
        <taxon>Lampyridae</taxon>
        <taxon>Lampyrinae</taxon>
        <taxon>Photinus</taxon>
    </lineage>
</organism>
<dbReference type="Gene3D" id="2.40.70.10">
    <property type="entry name" value="Acid Proteases"/>
    <property type="match status" value="1"/>
</dbReference>
<dbReference type="Proteomes" id="UP000327044">
    <property type="component" value="Unassembled WGS sequence"/>
</dbReference>
<proteinExistence type="predicted"/>
<evidence type="ECO:0000313" key="3">
    <source>
        <dbReference type="Proteomes" id="UP000327044"/>
    </source>
</evidence>